<accession>A0ABS1Y882</accession>
<evidence type="ECO:0008006" key="3">
    <source>
        <dbReference type="Google" id="ProtNLM"/>
    </source>
</evidence>
<gene>
    <name evidence="1" type="ORF">GWO63_010130</name>
</gene>
<name>A0ABS1Y882_9CORY</name>
<evidence type="ECO:0000313" key="1">
    <source>
        <dbReference type="EMBL" id="MBM0244585.1"/>
    </source>
</evidence>
<protein>
    <recommendedName>
        <fullName evidence="3">DUF1963 domain-containing protein</fullName>
    </recommendedName>
</protein>
<dbReference type="Proteomes" id="UP001518680">
    <property type="component" value="Unassembled WGS sequence"/>
</dbReference>
<organism evidence="1 2">
    <name type="scientific">Corynebacterium macginleyi</name>
    <dbReference type="NCBI Taxonomy" id="38290"/>
    <lineage>
        <taxon>Bacteria</taxon>
        <taxon>Bacillati</taxon>
        <taxon>Actinomycetota</taxon>
        <taxon>Actinomycetes</taxon>
        <taxon>Mycobacteriales</taxon>
        <taxon>Corynebacteriaceae</taxon>
        <taxon>Corynebacterium</taxon>
    </lineage>
</organism>
<comment type="caution">
    <text evidence="1">The sequence shown here is derived from an EMBL/GenBank/DDBJ whole genome shotgun (WGS) entry which is preliminary data.</text>
</comment>
<reference evidence="1 2" key="1">
    <citation type="submission" date="2021-01" db="EMBL/GenBank/DDBJ databases">
        <title>Complete genome sequences of Corynebacterium macginleyi strains isolated from infectious keratitis.</title>
        <authorList>
            <person name="Sagerfors S."/>
            <person name="Poehlein A."/>
            <person name="Soderquist B."/>
            <person name="Bruggemann H."/>
        </authorList>
    </citation>
    <scope>NUCLEOTIDE SEQUENCE [LARGE SCALE GENOMIC DNA]</scope>
    <source>
        <strain evidence="1 2">12T220</strain>
    </source>
</reference>
<sequence length="123" mass="14024">MGQLNPTRQEILDAHEALDEMFHHILFSGGHCPSKAREQILAALPPIPRPTMDEVEWDDSKHYLAEADHPTWGKVIMLFKKVGTGNIFVNFPEDGEQSFIYCTPENLTPTGRRYVLYVLQEGE</sequence>
<evidence type="ECO:0000313" key="2">
    <source>
        <dbReference type="Proteomes" id="UP001518680"/>
    </source>
</evidence>
<proteinExistence type="predicted"/>
<keyword evidence="2" id="KW-1185">Reference proteome</keyword>
<dbReference type="EMBL" id="JAACBX020000002">
    <property type="protein sequence ID" value="MBM0244585.1"/>
    <property type="molecule type" value="Genomic_DNA"/>
</dbReference>
<dbReference type="RefSeq" id="WP_200449274.1">
    <property type="nucleotide sequence ID" value="NZ_JAACBX020000002.1"/>
</dbReference>